<protein>
    <submittedName>
        <fullName evidence="2">Uncharacterized protein</fullName>
    </submittedName>
</protein>
<evidence type="ECO:0000256" key="1">
    <source>
        <dbReference type="SAM" id="MobiDB-lite"/>
    </source>
</evidence>
<sequence>MIIKALFGSQTMPRGIPKAGKRNPGGGRSKKYGADTVQKWIPVPIAGKLDDLYAFLIELDMEITQWEATCEAKKTSPRYEQARKLAASIRERIDGLGIDIKGIYASSEEE</sequence>
<reference evidence="3" key="1">
    <citation type="journal article" date="2020" name="ISME J.">
        <title>Comparative genomics reveals insights into cyanobacterial evolution and habitat adaptation.</title>
        <authorList>
            <person name="Chen M.Y."/>
            <person name="Teng W.K."/>
            <person name="Zhao L."/>
            <person name="Hu C.X."/>
            <person name="Zhou Y.K."/>
            <person name="Han B.P."/>
            <person name="Song L.R."/>
            <person name="Shu W.S."/>
        </authorList>
    </citation>
    <scope>NUCLEOTIDE SEQUENCE [LARGE SCALE GENOMIC DNA]</scope>
    <source>
        <strain evidence="3">FACHB-251</strain>
    </source>
</reference>
<evidence type="ECO:0000313" key="2">
    <source>
        <dbReference type="EMBL" id="MBD2295258.1"/>
    </source>
</evidence>
<dbReference type="Proteomes" id="UP000662185">
    <property type="component" value="Unassembled WGS sequence"/>
</dbReference>
<name>A0A926WLA1_9NOST</name>
<keyword evidence="3" id="KW-1185">Reference proteome</keyword>
<evidence type="ECO:0000313" key="3">
    <source>
        <dbReference type="Proteomes" id="UP000662185"/>
    </source>
</evidence>
<proteinExistence type="predicted"/>
<dbReference type="AlphaFoldDB" id="A0A926WLA1"/>
<dbReference type="EMBL" id="JACJQU010000011">
    <property type="protein sequence ID" value="MBD2295258.1"/>
    <property type="molecule type" value="Genomic_DNA"/>
</dbReference>
<dbReference type="RefSeq" id="WP_190562474.1">
    <property type="nucleotide sequence ID" value="NZ_JACJQU010000011.1"/>
</dbReference>
<comment type="caution">
    <text evidence="2">The sequence shown here is derived from an EMBL/GenBank/DDBJ whole genome shotgun (WGS) entry which is preliminary data.</text>
</comment>
<gene>
    <name evidence="2" type="ORF">H6G06_17675</name>
</gene>
<accession>A0A926WLA1</accession>
<organism evidence="2 3">
    <name type="scientific">Anabaena sphaerica FACHB-251</name>
    <dbReference type="NCBI Taxonomy" id="2692883"/>
    <lineage>
        <taxon>Bacteria</taxon>
        <taxon>Bacillati</taxon>
        <taxon>Cyanobacteriota</taxon>
        <taxon>Cyanophyceae</taxon>
        <taxon>Nostocales</taxon>
        <taxon>Nostocaceae</taxon>
        <taxon>Anabaena</taxon>
    </lineage>
</organism>
<feature type="region of interest" description="Disordered" evidence="1">
    <location>
        <begin position="10"/>
        <end position="32"/>
    </location>
</feature>